<feature type="domain" description="Ig-like" evidence="3">
    <location>
        <begin position="81"/>
        <end position="212"/>
    </location>
</feature>
<keyword evidence="5" id="KW-1185">Reference proteome</keyword>
<dbReference type="InterPro" id="IPR013783">
    <property type="entry name" value="Ig-like_fold"/>
</dbReference>
<accession>A0ABD2Q624</accession>
<dbReference type="InterPro" id="IPR050958">
    <property type="entry name" value="Cell_Adh-Cytoskel_Orgn"/>
</dbReference>
<gene>
    <name evidence="4" type="ORF">Ciccas_006387</name>
</gene>
<evidence type="ECO:0000256" key="2">
    <source>
        <dbReference type="ARBA" id="ARBA00023157"/>
    </source>
</evidence>
<dbReference type="SMART" id="SM00409">
    <property type="entry name" value="IG"/>
    <property type="match status" value="2"/>
</dbReference>
<evidence type="ECO:0000313" key="4">
    <source>
        <dbReference type="EMBL" id="KAL3314980.1"/>
    </source>
</evidence>
<proteinExistence type="predicted"/>
<dbReference type="InterPro" id="IPR003599">
    <property type="entry name" value="Ig_sub"/>
</dbReference>
<keyword evidence="2" id="KW-1015">Disulfide bond</keyword>
<dbReference type="EMBL" id="JBJKFK010000857">
    <property type="protein sequence ID" value="KAL3314980.1"/>
    <property type="molecule type" value="Genomic_DNA"/>
</dbReference>
<name>A0ABD2Q624_9PLAT</name>
<dbReference type="Pfam" id="PF07679">
    <property type="entry name" value="I-set"/>
    <property type="match status" value="1"/>
</dbReference>
<comment type="caution">
    <text evidence="4">The sequence shown here is derived from an EMBL/GenBank/DDBJ whole genome shotgun (WGS) entry which is preliminary data.</text>
</comment>
<feature type="domain" description="Ig-like" evidence="3">
    <location>
        <begin position="232"/>
        <end position="322"/>
    </location>
</feature>
<evidence type="ECO:0000256" key="1">
    <source>
        <dbReference type="ARBA" id="ARBA00022729"/>
    </source>
</evidence>
<dbReference type="SUPFAM" id="SSF48726">
    <property type="entry name" value="Immunoglobulin"/>
    <property type="match status" value="3"/>
</dbReference>
<keyword evidence="1" id="KW-0732">Signal</keyword>
<dbReference type="PROSITE" id="PS50835">
    <property type="entry name" value="IG_LIKE"/>
    <property type="match status" value="2"/>
</dbReference>
<organism evidence="4 5">
    <name type="scientific">Cichlidogyrus casuarinus</name>
    <dbReference type="NCBI Taxonomy" id="1844966"/>
    <lineage>
        <taxon>Eukaryota</taxon>
        <taxon>Metazoa</taxon>
        <taxon>Spiralia</taxon>
        <taxon>Lophotrochozoa</taxon>
        <taxon>Platyhelminthes</taxon>
        <taxon>Monogenea</taxon>
        <taxon>Monopisthocotylea</taxon>
        <taxon>Dactylogyridea</taxon>
        <taxon>Ancyrocephalidae</taxon>
        <taxon>Cichlidogyrus</taxon>
    </lineage>
</organism>
<dbReference type="Gene3D" id="2.60.40.10">
    <property type="entry name" value="Immunoglobulins"/>
    <property type="match status" value="3"/>
</dbReference>
<sequence length="322" mass="35875">MGKIRWLRNDQPFLKVDRDDLQEFIINDQPSRGPKIKVLDSGARLVVENVDESLMANYTIIAQNSLGEGHFGFFLNVTHGPRLVGSALENVTAEGSIAELQCKVRANPIPNFSAVRWKRLSRGISNSYINGNVRTSTNQEAPAVSDDGSITGIRCGTSEWKGGFKYYASCVRNREGDLESTLYIYQLNREDVGRYQCLVDNGIGSPAIKSIDLIFPSEPRYLPLSRWQTSAPKKVPPGFQDKLTNNNALVAGPSVLTCVFMCEPDPKVVWTREPTNQTLMEGGQLTSKVDRIKTGIYMATLTFKEVRPADLGRYYCKVSLNK</sequence>
<dbReference type="InterPro" id="IPR003598">
    <property type="entry name" value="Ig_sub2"/>
</dbReference>
<dbReference type="Proteomes" id="UP001626550">
    <property type="component" value="Unassembled WGS sequence"/>
</dbReference>
<protein>
    <recommendedName>
        <fullName evidence="3">Ig-like domain-containing protein</fullName>
    </recommendedName>
</protein>
<dbReference type="InterPro" id="IPR013098">
    <property type="entry name" value="Ig_I-set"/>
</dbReference>
<dbReference type="PANTHER" id="PTHR45080">
    <property type="entry name" value="CONTACTIN 5"/>
    <property type="match status" value="1"/>
</dbReference>
<evidence type="ECO:0000313" key="5">
    <source>
        <dbReference type="Proteomes" id="UP001626550"/>
    </source>
</evidence>
<dbReference type="SMART" id="SM00408">
    <property type="entry name" value="IGc2"/>
    <property type="match status" value="2"/>
</dbReference>
<dbReference type="InterPro" id="IPR036179">
    <property type="entry name" value="Ig-like_dom_sf"/>
</dbReference>
<dbReference type="InterPro" id="IPR007110">
    <property type="entry name" value="Ig-like_dom"/>
</dbReference>
<reference evidence="4 5" key="1">
    <citation type="submission" date="2024-11" db="EMBL/GenBank/DDBJ databases">
        <title>Adaptive evolution of stress response genes in parasites aligns with host niche diversity.</title>
        <authorList>
            <person name="Hahn C."/>
            <person name="Resl P."/>
        </authorList>
    </citation>
    <scope>NUCLEOTIDE SEQUENCE [LARGE SCALE GENOMIC DNA]</scope>
    <source>
        <strain evidence="4">EGGRZ-B1_66</strain>
        <tissue evidence="4">Body</tissue>
    </source>
</reference>
<dbReference type="PANTHER" id="PTHR45080:SF8">
    <property type="entry name" value="IG-LIKE DOMAIN-CONTAINING PROTEIN"/>
    <property type="match status" value="1"/>
</dbReference>
<dbReference type="CDD" id="cd00096">
    <property type="entry name" value="Ig"/>
    <property type="match status" value="1"/>
</dbReference>
<dbReference type="AlphaFoldDB" id="A0ABD2Q624"/>
<evidence type="ECO:0000259" key="3">
    <source>
        <dbReference type="PROSITE" id="PS50835"/>
    </source>
</evidence>